<protein>
    <recommendedName>
        <fullName evidence="2">VanZ-like domain-containing protein</fullName>
    </recommendedName>
</protein>
<feature type="transmembrane region" description="Helical" evidence="1">
    <location>
        <begin position="122"/>
        <end position="139"/>
    </location>
</feature>
<proteinExistence type="predicted"/>
<evidence type="ECO:0000313" key="4">
    <source>
        <dbReference type="Proteomes" id="UP001501536"/>
    </source>
</evidence>
<sequence length="180" mass="19533">MTNLFRSFGHVIPIFLVVILVLAVVIVLTYIPALRARRKVRTKMLWLWATSSWLVGVFLVTLYPQAWGMEPGRALSLVPFASFGGSDLGVGNSVLFEVAANCLMFLIGGFLLQFATDKPGRIVGFCLGMAVLVEVLQYAFAASRVASVDDVIWAGVGSAVGLFLARAMRKHQRETAQAGV</sequence>
<keyword evidence="1" id="KW-0812">Transmembrane</keyword>
<feature type="transmembrane region" description="Helical" evidence="1">
    <location>
        <begin position="45"/>
        <end position="63"/>
    </location>
</feature>
<feature type="transmembrane region" description="Helical" evidence="1">
    <location>
        <begin position="12"/>
        <end position="33"/>
    </location>
</feature>
<gene>
    <name evidence="3" type="ORF">GCM10022377_20820</name>
</gene>
<dbReference type="InterPro" id="IPR006976">
    <property type="entry name" value="VanZ-like"/>
</dbReference>
<name>A0ABP7DR75_9MICC</name>
<evidence type="ECO:0000313" key="3">
    <source>
        <dbReference type="EMBL" id="GAA3706904.1"/>
    </source>
</evidence>
<reference evidence="4" key="1">
    <citation type="journal article" date="2019" name="Int. J. Syst. Evol. Microbiol.">
        <title>The Global Catalogue of Microorganisms (GCM) 10K type strain sequencing project: providing services to taxonomists for standard genome sequencing and annotation.</title>
        <authorList>
            <consortium name="The Broad Institute Genomics Platform"/>
            <consortium name="The Broad Institute Genome Sequencing Center for Infectious Disease"/>
            <person name="Wu L."/>
            <person name="Ma J."/>
        </authorList>
    </citation>
    <scope>NUCLEOTIDE SEQUENCE [LARGE SCALE GENOMIC DNA]</scope>
    <source>
        <strain evidence="4">JCM 16961</strain>
    </source>
</reference>
<feature type="transmembrane region" description="Helical" evidence="1">
    <location>
        <begin position="94"/>
        <end position="115"/>
    </location>
</feature>
<keyword evidence="4" id="KW-1185">Reference proteome</keyword>
<organism evidence="3 4">
    <name type="scientific">Zhihengliuella alba</name>
    <dbReference type="NCBI Taxonomy" id="547018"/>
    <lineage>
        <taxon>Bacteria</taxon>
        <taxon>Bacillati</taxon>
        <taxon>Actinomycetota</taxon>
        <taxon>Actinomycetes</taxon>
        <taxon>Micrococcales</taxon>
        <taxon>Micrococcaceae</taxon>
        <taxon>Zhihengliuella</taxon>
    </lineage>
</organism>
<evidence type="ECO:0000256" key="1">
    <source>
        <dbReference type="SAM" id="Phobius"/>
    </source>
</evidence>
<comment type="caution">
    <text evidence="3">The sequence shown here is derived from an EMBL/GenBank/DDBJ whole genome shotgun (WGS) entry which is preliminary data.</text>
</comment>
<feature type="transmembrane region" description="Helical" evidence="1">
    <location>
        <begin position="151"/>
        <end position="168"/>
    </location>
</feature>
<accession>A0ABP7DR75</accession>
<keyword evidence="1" id="KW-0472">Membrane</keyword>
<feature type="domain" description="VanZ-like" evidence="2">
    <location>
        <begin position="54"/>
        <end position="168"/>
    </location>
</feature>
<dbReference type="Pfam" id="PF04892">
    <property type="entry name" value="VanZ"/>
    <property type="match status" value="1"/>
</dbReference>
<dbReference type="EMBL" id="BAABCJ010000005">
    <property type="protein sequence ID" value="GAA3706904.1"/>
    <property type="molecule type" value="Genomic_DNA"/>
</dbReference>
<dbReference type="Proteomes" id="UP001501536">
    <property type="component" value="Unassembled WGS sequence"/>
</dbReference>
<keyword evidence="1" id="KW-1133">Transmembrane helix</keyword>
<evidence type="ECO:0000259" key="2">
    <source>
        <dbReference type="Pfam" id="PF04892"/>
    </source>
</evidence>